<name>A0A8H9MRD5_LISMN</name>
<dbReference type="InterPro" id="IPR003593">
    <property type="entry name" value="AAA+_ATPase"/>
</dbReference>
<comment type="similarity">
    <text evidence="1">Belongs to the ABC transporter superfamily.</text>
</comment>
<dbReference type="PANTHER" id="PTHR43335">
    <property type="entry name" value="ABC TRANSPORTER, ATP-BINDING PROTEIN"/>
    <property type="match status" value="1"/>
</dbReference>
<dbReference type="Proteomes" id="UP000853596">
    <property type="component" value="Unassembled WGS sequence"/>
</dbReference>
<keyword evidence="3" id="KW-0547">Nucleotide-binding</keyword>
<evidence type="ECO:0000313" key="6">
    <source>
        <dbReference type="EMBL" id="HAO5921874.1"/>
    </source>
</evidence>
<dbReference type="GO" id="GO:0016887">
    <property type="term" value="F:ATP hydrolysis activity"/>
    <property type="evidence" value="ECO:0007669"/>
    <property type="project" value="InterPro"/>
</dbReference>
<reference evidence="6" key="1">
    <citation type="journal article" date="2018" name="Genome Biol.">
        <title>SKESA: strategic k-mer extension for scrupulous assemblies.</title>
        <authorList>
            <person name="Souvorov A."/>
            <person name="Agarwala R."/>
            <person name="Lipman D.J."/>
        </authorList>
    </citation>
    <scope>NUCLEOTIDE SEQUENCE</scope>
    <source>
        <strain evidence="6">SFBRL218_S4</strain>
    </source>
</reference>
<organism evidence="6">
    <name type="scientific">Listeria monocytogenes</name>
    <dbReference type="NCBI Taxonomy" id="1639"/>
    <lineage>
        <taxon>Bacteria</taxon>
        <taxon>Bacillati</taxon>
        <taxon>Bacillota</taxon>
        <taxon>Bacilli</taxon>
        <taxon>Bacillales</taxon>
        <taxon>Listeriaceae</taxon>
        <taxon>Listeria</taxon>
    </lineage>
</organism>
<dbReference type="InterPro" id="IPR027417">
    <property type="entry name" value="P-loop_NTPase"/>
</dbReference>
<reference evidence="6" key="2">
    <citation type="submission" date="2020-10" db="EMBL/GenBank/DDBJ databases">
        <authorList>
            <consortium name="NCBI Pathogen Detection Project"/>
        </authorList>
    </citation>
    <scope>NUCLEOTIDE SEQUENCE</scope>
    <source>
        <strain evidence="6">SFBRL218_S4</strain>
    </source>
</reference>
<proteinExistence type="inferred from homology"/>
<dbReference type="InterPro" id="IPR003439">
    <property type="entry name" value="ABC_transporter-like_ATP-bd"/>
</dbReference>
<evidence type="ECO:0000256" key="1">
    <source>
        <dbReference type="ARBA" id="ARBA00005417"/>
    </source>
</evidence>
<dbReference type="AlphaFoldDB" id="A0A8H9MRD5"/>
<dbReference type="InterPro" id="IPR017871">
    <property type="entry name" value="ABC_transporter-like_CS"/>
</dbReference>
<gene>
    <name evidence="6" type="ORF">IP987_001059</name>
</gene>
<evidence type="ECO:0000256" key="2">
    <source>
        <dbReference type="ARBA" id="ARBA00022448"/>
    </source>
</evidence>
<evidence type="ECO:0000256" key="3">
    <source>
        <dbReference type="ARBA" id="ARBA00022741"/>
    </source>
</evidence>
<dbReference type="PROSITE" id="PS00211">
    <property type="entry name" value="ABC_TRANSPORTER_1"/>
    <property type="match status" value="1"/>
</dbReference>
<accession>A0A8H9MRD5</accession>
<dbReference type="SUPFAM" id="SSF52540">
    <property type="entry name" value="P-loop containing nucleoside triphosphate hydrolases"/>
    <property type="match status" value="1"/>
</dbReference>
<dbReference type="GO" id="GO:0005524">
    <property type="term" value="F:ATP binding"/>
    <property type="evidence" value="ECO:0007669"/>
    <property type="project" value="UniProtKB-KW"/>
</dbReference>
<dbReference type="EMBL" id="DABXZF010000007">
    <property type="protein sequence ID" value="HAO5921874.1"/>
    <property type="molecule type" value="Genomic_DNA"/>
</dbReference>
<comment type="caution">
    <text evidence="6">The sequence shown here is derived from an EMBL/GenBank/DDBJ whole genome shotgun (WGS) entry which is preliminary data.</text>
</comment>
<evidence type="ECO:0000256" key="4">
    <source>
        <dbReference type="ARBA" id="ARBA00022840"/>
    </source>
</evidence>
<sequence>MTETVLKLEHVTKKIGQKNIVHDISFDIHKGEVFGLLGPNGAGKTTIIRSIVGLIRRSEGTVFINGKNVDTEYKAAISEVGAIIENPEFYMYMSGWANLKQFARMSQKNITDEHIREIVELVKLTGAIDQKVKTYSLGMRQRLGVAQALIHSPALLILDEPTNGLDPQGMAEFRTLIRDLATKGTSVLISSHLLSEIQQITDRFAIINKGVLTHTEKMSDLLENHVAAYKLKVSDPVATTTVLTTLPVKLVAQKDDLFKIEVAHEDVHLIARALIQANIDLLEMVPLQASLEERFLELTKGGGAEV</sequence>
<keyword evidence="2" id="KW-0813">Transport</keyword>
<dbReference type="PANTHER" id="PTHR43335:SF4">
    <property type="entry name" value="ABC TRANSPORTER, ATP-BINDING PROTEIN"/>
    <property type="match status" value="1"/>
</dbReference>
<protein>
    <submittedName>
        <fullName evidence="6">ABC transporter ATP-binding protein</fullName>
    </submittedName>
</protein>
<dbReference type="RefSeq" id="WP_187999767.1">
    <property type="nucleotide sequence ID" value="NZ_JABXMV010000002.1"/>
</dbReference>
<dbReference type="Pfam" id="PF00005">
    <property type="entry name" value="ABC_tran"/>
    <property type="match status" value="1"/>
</dbReference>
<dbReference type="Gene3D" id="3.40.50.300">
    <property type="entry name" value="P-loop containing nucleotide triphosphate hydrolases"/>
    <property type="match status" value="1"/>
</dbReference>
<keyword evidence="4 6" id="KW-0067">ATP-binding</keyword>
<dbReference type="PROSITE" id="PS50893">
    <property type="entry name" value="ABC_TRANSPORTER_2"/>
    <property type="match status" value="1"/>
</dbReference>
<dbReference type="SMART" id="SM00382">
    <property type="entry name" value="AAA"/>
    <property type="match status" value="1"/>
</dbReference>
<feature type="domain" description="ABC transporter" evidence="5">
    <location>
        <begin position="6"/>
        <end position="234"/>
    </location>
</feature>
<evidence type="ECO:0000259" key="5">
    <source>
        <dbReference type="PROSITE" id="PS50893"/>
    </source>
</evidence>